<comment type="caution">
    <text evidence="8">The sequence shown here is derived from an EMBL/GenBank/DDBJ whole genome shotgun (WGS) entry which is preliminary data.</text>
</comment>
<comment type="subcellular location">
    <subcellularLocation>
        <location evidence="1">Secreted</location>
    </subcellularLocation>
</comment>
<dbReference type="PANTHER" id="PTHR22799">
    <property type="entry name" value="TETRANECTIN-RELATED"/>
    <property type="match status" value="1"/>
</dbReference>
<dbReference type="Pfam" id="PF00059">
    <property type="entry name" value="Lectin_C"/>
    <property type="match status" value="1"/>
</dbReference>
<reference evidence="8" key="1">
    <citation type="submission" date="2023-05" db="EMBL/GenBank/DDBJ databases">
        <authorList>
            <person name="Stuckert A."/>
        </authorList>
    </citation>
    <scope>NUCLEOTIDE SEQUENCE</scope>
</reference>
<feature type="domain" description="C-type lectin" evidence="7">
    <location>
        <begin position="12"/>
        <end position="110"/>
    </location>
</feature>
<evidence type="ECO:0000256" key="2">
    <source>
        <dbReference type="ARBA" id="ARBA00022525"/>
    </source>
</evidence>
<keyword evidence="2" id="KW-0964">Secreted</keyword>
<evidence type="ECO:0000256" key="1">
    <source>
        <dbReference type="ARBA" id="ARBA00004613"/>
    </source>
</evidence>
<dbReference type="InterPro" id="IPR018378">
    <property type="entry name" value="C-type_lectin_CS"/>
</dbReference>
<feature type="region of interest" description="Disordered" evidence="6">
    <location>
        <begin position="1"/>
        <end position="29"/>
    </location>
</feature>
<dbReference type="Gene3D" id="3.10.100.10">
    <property type="entry name" value="Mannose-Binding Protein A, subunit A"/>
    <property type="match status" value="1"/>
</dbReference>
<dbReference type="SMART" id="SM00034">
    <property type="entry name" value="CLECT"/>
    <property type="match status" value="1"/>
</dbReference>
<organism evidence="8 9">
    <name type="scientific">Staurois parvus</name>
    <dbReference type="NCBI Taxonomy" id="386267"/>
    <lineage>
        <taxon>Eukaryota</taxon>
        <taxon>Metazoa</taxon>
        <taxon>Chordata</taxon>
        <taxon>Craniata</taxon>
        <taxon>Vertebrata</taxon>
        <taxon>Euteleostomi</taxon>
        <taxon>Amphibia</taxon>
        <taxon>Batrachia</taxon>
        <taxon>Anura</taxon>
        <taxon>Neobatrachia</taxon>
        <taxon>Ranoidea</taxon>
        <taxon>Ranidae</taxon>
        <taxon>Staurois</taxon>
    </lineage>
</organism>
<keyword evidence="4" id="KW-0430">Lectin</keyword>
<dbReference type="InterPro" id="IPR016186">
    <property type="entry name" value="C-type_lectin-like/link_sf"/>
</dbReference>
<dbReference type="SUPFAM" id="SSF56436">
    <property type="entry name" value="C-type lectin-like"/>
    <property type="match status" value="1"/>
</dbReference>
<dbReference type="InterPro" id="IPR051663">
    <property type="entry name" value="CLec_Tetranectin-domain"/>
</dbReference>
<keyword evidence="9" id="KW-1185">Reference proteome</keyword>
<dbReference type="InterPro" id="IPR001304">
    <property type="entry name" value="C-type_lectin-like"/>
</dbReference>
<name>A0ABN9DB16_9NEOB</name>
<evidence type="ECO:0000256" key="4">
    <source>
        <dbReference type="ARBA" id="ARBA00022734"/>
    </source>
</evidence>
<evidence type="ECO:0000256" key="3">
    <source>
        <dbReference type="ARBA" id="ARBA00022729"/>
    </source>
</evidence>
<evidence type="ECO:0000256" key="6">
    <source>
        <dbReference type="SAM" id="MobiDB-lite"/>
    </source>
</evidence>
<dbReference type="PANTHER" id="PTHR22799:SF1">
    <property type="entry name" value="C-TYPE LECTIN DOMAIN FAMILY 11 MEMBER A"/>
    <property type="match status" value="1"/>
</dbReference>
<dbReference type="InterPro" id="IPR016187">
    <property type="entry name" value="CTDL_fold"/>
</dbReference>
<protein>
    <recommendedName>
        <fullName evidence="7">C-type lectin domain-containing protein</fullName>
    </recommendedName>
</protein>
<evidence type="ECO:0000259" key="7">
    <source>
        <dbReference type="PROSITE" id="PS50041"/>
    </source>
</evidence>
<dbReference type="Proteomes" id="UP001162483">
    <property type="component" value="Unassembled WGS sequence"/>
</dbReference>
<proteinExistence type="predicted"/>
<gene>
    <name evidence="8" type="ORF">SPARVUS_LOCUS6931545</name>
</gene>
<dbReference type="PROSITE" id="PS00615">
    <property type="entry name" value="C_TYPE_LECTIN_1"/>
    <property type="match status" value="1"/>
</dbReference>
<keyword evidence="5" id="KW-1015">Disulfide bond</keyword>
<sequence>MIVSSGKTEEIEKSKTTCQGIGGRMATPRNDAENNGISFFTIKHNQYAYLGLKEGPKAGVFHYPSGIPALYTRWSKNEPSGQGQENCVEMYTDGKWNDKGCNQRRLTVCEL</sequence>
<evidence type="ECO:0000313" key="8">
    <source>
        <dbReference type="EMBL" id="CAI9569503.1"/>
    </source>
</evidence>
<keyword evidence="3" id="KW-0732">Signal</keyword>
<dbReference type="EMBL" id="CATNWA010014242">
    <property type="protein sequence ID" value="CAI9569503.1"/>
    <property type="molecule type" value="Genomic_DNA"/>
</dbReference>
<evidence type="ECO:0000256" key="5">
    <source>
        <dbReference type="ARBA" id="ARBA00023157"/>
    </source>
</evidence>
<accession>A0ABN9DB16</accession>
<evidence type="ECO:0000313" key="9">
    <source>
        <dbReference type="Proteomes" id="UP001162483"/>
    </source>
</evidence>
<dbReference type="PROSITE" id="PS50041">
    <property type="entry name" value="C_TYPE_LECTIN_2"/>
    <property type="match status" value="1"/>
</dbReference>